<reference evidence="2 3" key="1">
    <citation type="submission" date="2022-11" db="EMBL/GenBank/DDBJ databases">
        <title>Minimal conservation of predation-associated metabolite biosynthetic gene clusters underscores biosynthetic potential of Myxococcota including descriptions for ten novel species: Archangium lansinium sp. nov., Myxococcus landrumus sp. nov., Nannocystis bai.</title>
        <authorList>
            <person name="Ahearne A."/>
            <person name="Stevens C."/>
            <person name="Dowd S."/>
        </authorList>
    </citation>
    <scope>NUCLEOTIDE SEQUENCE [LARGE SCALE GENOMIC DNA]</scope>
    <source>
        <strain evidence="2 3">RJM3</strain>
    </source>
</reference>
<comment type="caution">
    <text evidence="2">The sequence shown here is derived from an EMBL/GenBank/DDBJ whole genome shotgun (WGS) entry which is preliminary data.</text>
</comment>
<dbReference type="EMBL" id="JAQNDO010000001">
    <property type="protein sequence ID" value="MDC0749826.1"/>
    <property type="molecule type" value="Genomic_DNA"/>
</dbReference>
<keyword evidence="3" id="KW-1185">Reference proteome</keyword>
<dbReference type="PROSITE" id="PS51257">
    <property type="entry name" value="PROKAR_LIPOPROTEIN"/>
    <property type="match status" value="1"/>
</dbReference>
<protein>
    <submittedName>
        <fullName evidence="2">Choice-of-anchor L domain-containing protein</fullName>
    </submittedName>
</protein>
<proteinExistence type="predicted"/>
<dbReference type="InterPro" id="IPR049804">
    <property type="entry name" value="Choice_anch_L"/>
</dbReference>
<gene>
    <name evidence="2" type="ORF">POL67_51340</name>
</gene>
<dbReference type="InterPro" id="IPR021655">
    <property type="entry name" value="Put_metal-bd"/>
</dbReference>
<feature type="chain" id="PRO_5046586644" evidence="1">
    <location>
        <begin position="18"/>
        <end position="691"/>
    </location>
</feature>
<evidence type="ECO:0000313" key="2">
    <source>
        <dbReference type="EMBL" id="MDC0749826.1"/>
    </source>
</evidence>
<dbReference type="RefSeq" id="WP_271930157.1">
    <property type="nucleotide sequence ID" value="NZ_JAQNDO010000001.1"/>
</dbReference>
<name>A0ABT5F6T7_9BACT</name>
<sequence length="691" mass="69349">MRLSLSTLLVPALVAYAAAAGCSAKVGGGAGGSAGASNVSDGGSGGTGGAAGTGGMGGTGGDGGMGGDGGTGAGPTGCVVDGDCANDPNGTICDPATGTCVECIPSGDPLVDDCGLGQRCNPTSMKCQVGCTHKGDCLGSQVCDPMKNLCSEGCIVDTDCFPGSICISKTCIPGCSATQPCQAGFSCCGSSCYDFATDEANCGFCNNACSLAWTIDASTTPPTMGGPPNGVAVCDNGICGLSACKPGFSDCNQDPNDGCEWNVLQDGPCACVPGQTQSCYQGLQGTLGVGPCKAGTQTCKEDGTGWGSCVGQVLPKYEICANLIDDDCNGEADDSTGDYDGDGYSSCGGGDCCDFLSPGCPNPRAVNPGAFEFAGDGVDNDCDPTTPDTEAPPCSSTAKFAAVTAEDVAKAMELCQFVPENPPAGQFKKWGVLGTKLVFADGSTPTAAQQLVLSDKSSAILTGYGTVVTPRKGLTMAGLSSGVMRDQDDAGYAGTSTSHGISGSPPAAFLLANAGKLPSSQGCSGSCAAGSGANDSVNVRLDIRVPTNAKSFEYQFRFFSSEYQSWQCSSYNDFFIALLQSGAMGLPLDKNIAKDGGNNPVSVNNGLFQVCVAKGCNTCPSGAGELAGTGLQISNVGGGTDWLFNSASVVPGEKITLELMIFDVTDTILDSLVLLDNFRWNAADLGTGIHE</sequence>
<evidence type="ECO:0000313" key="3">
    <source>
        <dbReference type="Proteomes" id="UP001221411"/>
    </source>
</evidence>
<evidence type="ECO:0000256" key="1">
    <source>
        <dbReference type="SAM" id="SignalP"/>
    </source>
</evidence>
<keyword evidence="1" id="KW-0732">Signal</keyword>
<accession>A0ABT5F6T7</accession>
<dbReference type="Proteomes" id="UP001221411">
    <property type="component" value="Unassembled WGS sequence"/>
</dbReference>
<dbReference type="Pfam" id="PF11617">
    <property type="entry name" value="Cu-binding_MopE"/>
    <property type="match status" value="2"/>
</dbReference>
<feature type="signal peptide" evidence="1">
    <location>
        <begin position="1"/>
        <end position="17"/>
    </location>
</feature>
<dbReference type="NCBIfam" id="NF038133">
    <property type="entry name" value="choice_anch_L"/>
    <property type="match status" value="1"/>
</dbReference>
<organism evidence="2 3">
    <name type="scientific">Polyangium mundeleinium</name>
    <dbReference type="NCBI Taxonomy" id="2995306"/>
    <lineage>
        <taxon>Bacteria</taxon>
        <taxon>Pseudomonadati</taxon>
        <taxon>Myxococcota</taxon>
        <taxon>Polyangia</taxon>
        <taxon>Polyangiales</taxon>
        <taxon>Polyangiaceae</taxon>
        <taxon>Polyangium</taxon>
    </lineage>
</organism>